<keyword evidence="1" id="KW-0597">Phosphoprotein</keyword>
<evidence type="ECO:0000256" key="2">
    <source>
        <dbReference type="ARBA" id="ARBA00023012"/>
    </source>
</evidence>
<comment type="caution">
    <text evidence="5">The sequence shown here is derived from an EMBL/GenBank/DDBJ whole genome shotgun (WGS) entry which is preliminary data.</text>
</comment>
<protein>
    <submittedName>
        <fullName evidence="5">Response regulator</fullName>
    </submittedName>
</protein>
<dbReference type="InterPro" id="IPR036641">
    <property type="entry name" value="HPT_dom_sf"/>
</dbReference>
<organism evidence="5 6">
    <name type="scientific">Noviluteimonas lactosilytica</name>
    <dbReference type="NCBI Taxonomy" id="2888523"/>
    <lineage>
        <taxon>Bacteria</taxon>
        <taxon>Pseudomonadati</taxon>
        <taxon>Pseudomonadota</taxon>
        <taxon>Gammaproteobacteria</taxon>
        <taxon>Lysobacterales</taxon>
        <taxon>Lysobacteraceae</taxon>
        <taxon>Noviluteimonas</taxon>
    </lineage>
</organism>
<dbReference type="Proteomes" id="UP001165293">
    <property type="component" value="Unassembled WGS sequence"/>
</dbReference>
<proteinExistence type="predicted"/>
<dbReference type="InterPro" id="IPR008207">
    <property type="entry name" value="Sig_transdc_His_kin_Hpt_dom"/>
</dbReference>
<dbReference type="PANTHER" id="PTHR44591:SF3">
    <property type="entry name" value="RESPONSE REGULATORY DOMAIN-CONTAINING PROTEIN"/>
    <property type="match status" value="1"/>
</dbReference>
<dbReference type="SUPFAM" id="SSF52172">
    <property type="entry name" value="CheY-like"/>
    <property type="match status" value="1"/>
</dbReference>
<evidence type="ECO:0000313" key="6">
    <source>
        <dbReference type="Proteomes" id="UP001165293"/>
    </source>
</evidence>
<evidence type="ECO:0000256" key="3">
    <source>
        <dbReference type="PROSITE-ProRule" id="PRU00169"/>
    </source>
</evidence>
<keyword evidence="6" id="KW-1185">Reference proteome</keyword>
<evidence type="ECO:0000313" key="5">
    <source>
        <dbReference type="EMBL" id="MCC8364102.1"/>
    </source>
</evidence>
<dbReference type="Pfam" id="PF01627">
    <property type="entry name" value="Hpt"/>
    <property type="match status" value="1"/>
</dbReference>
<dbReference type="Gene3D" id="1.20.120.160">
    <property type="entry name" value="HPT domain"/>
    <property type="match status" value="1"/>
</dbReference>
<dbReference type="Gene3D" id="3.40.50.2300">
    <property type="match status" value="1"/>
</dbReference>
<reference evidence="5" key="1">
    <citation type="submission" date="2021-10" db="EMBL/GenBank/DDBJ databases">
        <authorList>
            <person name="Lyu M."/>
            <person name="Wang X."/>
            <person name="Meng X."/>
            <person name="Xu K."/>
        </authorList>
    </citation>
    <scope>NUCLEOTIDE SEQUENCE</scope>
    <source>
        <strain evidence="5">A6</strain>
    </source>
</reference>
<feature type="domain" description="Response regulatory" evidence="4">
    <location>
        <begin position="4"/>
        <end position="122"/>
    </location>
</feature>
<dbReference type="InterPro" id="IPR001789">
    <property type="entry name" value="Sig_transdc_resp-reg_receiver"/>
</dbReference>
<dbReference type="RefSeq" id="WP_230527889.1">
    <property type="nucleotide sequence ID" value="NZ_JAJGAK010000003.1"/>
</dbReference>
<sequence length="229" mass="24485">MPHRILLVDTHPLNRLVIAEQLATLGHAAITADDGEDALALIESGRFDLVLVECRMPGMSGFALATRIRELAWARGEDACPIIGYAEDPTLDAALAAYCGMRACLPMPMSLPALVRALREALPANASVARVRDTAQWDLFVATSREDLRQARECARDGRTVQLRDIFHRIKGAALMIGETDLAAACARGEAGCEDWSAAALAGAIDLVQAQLDAADARVGGGAQWEPSR</sequence>
<dbReference type="InterPro" id="IPR050595">
    <property type="entry name" value="Bact_response_regulator"/>
</dbReference>
<dbReference type="CDD" id="cd17546">
    <property type="entry name" value="REC_hyHK_CKI1_RcsC-like"/>
    <property type="match status" value="1"/>
</dbReference>
<dbReference type="SMART" id="SM00448">
    <property type="entry name" value="REC"/>
    <property type="match status" value="1"/>
</dbReference>
<dbReference type="PANTHER" id="PTHR44591">
    <property type="entry name" value="STRESS RESPONSE REGULATOR PROTEIN 1"/>
    <property type="match status" value="1"/>
</dbReference>
<gene>
    <name evidence="5" type="ORF">LK996_13575</name>
</gene>
<dbReference type="InterPro" id="IPR011006">
    <property type="entry name" value="CheY-like_superfamily"/>
</dbReference>
<comment type="caution">
    <text evidence="3">Lacks conserved residue(s) required for the propagation of feature annotation.</text>
</comment>
<name>A0ABS8JKM6_9GAMM</name>
<keyword evidence="2" id="KW-0902">Two-component regulatory system</keyword>
<accession>A0ABS8JKM6</accession>
<evidence type="ECO:0000259" key="4">
    <source>
        <dbReference type="PROSITE" id="PS50110"/>
    </source>
</evidence>
<dbReference type="Pfam" id="PF00072">
    <property type="entry name" value="Response_reg"/>
    <property type="match status" value="1"/>
</dbReference>
<evidence type="ECO:0000256" key="1">
    <source>
        <dbReference type="ARBA" id="ARBA00022553"/>
    </source>
</evidence>
<dbReference type="PROSITE" id="PS50110">
    <property type="entry name" value="RESPONSE_REGULATORY"/>
    <property type="match status" value="1"/>
</dbReference>
<dbReference type="EMBL" id="JAJGAK010000003">
    <property type="protein sequence ID" value="MCC8364102.1"/>
    <property type="molecule type" value="Genomic_DNA"/>
</dbReference>